<dbReference type="InterPro" id="IPR011006">
    <property type="entry name" value="CheY-like_superfamily"/>
</dbReference>
<dbReference type="FunFam" id="3.30.565.10:FF:000049">
    <property type="entry name" value="Two-component sensor histidine kinase"/>
    <property type="match status" value="1"/>
</dbReference>
<feature type="transmembrane region" description="Helical" evidence="7">
    <location>
        <begin position="26"/>
        <end position="44"/>
    </location>
</feature>
<evidence type="ECO:0000256" key="5">
    <source>
        <dbReference type="ARBA" id="ARBA00022777"/>
    </source>
</evidence>
<dbReference type="Pfam" id="PF00072">
    <property type="entry name" value="Response_reg"/>
    <property type="match status" value="1"/>
</dbReference>
<comment type="catalytic activity">
    <reaction evidence="1">
        <text>ATP + protein L-histidine = ADP + protein N-phospho-L-histidine.</text>
        <dbReference type="EC" id="2.7.13.3"/>
    </reaction>
</comment>
<feature type="transmembrane region" description="Helical" evidence="7">
    <location>
        <begin position="136"/>
        <end position="158"/>
    </location>
</feature>
<dbReference type="CDD" id="cd00082">
    <property type="entry name" value="HisKA"/>
    <property type="match status" value="1"/>
</dbReference>
<dbReference type="PROSITE" id="PS50110">
    <property type="entry name" value="RESPONSE_REGULATORY"/>
    <property type="match status" value="1"/>
</dbReference>
<feature type="transmembrane region" description="Helical" evidence="7">
    <location>
        <begin position="50"/>
        <end position="66"/>
    </location>
</feature>
<keyword evidence="3" id="KW-0597">Phosphoprotein</keyword>
<dbReference type="EMBL" id="MLJW01000022">
    <property type="protein sequence ID" value="OIR10821.1"/>
    <property type="molecule type" value="Genomic_DNA"/>
</dbReference>
<dbReference type="SMART" id="SM00387">
    <property type="entry name" value="HATPase_c"/>
    <property type="match status" value="1"/>
</dbReference>
<dbReference type="CDD" id="cd16922">
    <property type="entry name" value="HATPase_EvgS-ArcB-TorS-like"/>
    <property type="match status" value="1"/>
</dbReference>
<dbReference type="SUPFAM" id="SSF47384">
    <property type="entry name" value="Homodimeric domain of signal transducing histidine kinase"/>
    <property type="match status" value="1"/>
</dbReference>
<dbReference type="Gene3D" id="1.10.287.130">
    <property type="match status" value="1"/>
</dbReference>
<dbReference type="InterPro" id="IPR036097">
    <property type="entry name" value="HisK_dim/P_sf"/>
</dbReference>
<keyword evidence="7" id="KW-0812">Transmembrane</keyword>
<evidence type="ECO:0000259" key="9">
    <source>
        <dbReference type="PROSITE" id="PS50110"/>
    </source>
</evidence>
<dbReference type="SMART" id="SM00388">
    <property type="entry name" value="HisKA"/>
    <property type="match status" value="1"/>
</dbReference>
<keyword evidence="7" id="KW-1133">Transmembrane helix</keyword>
<dbReference type="SUPFAM" id="SSF52172">
    <property type="entry name" value="CheY-like"/>
    <property type="match status" value="1"/>
</dbReference>
<dbReference type="InterPro" id="IPR001789">
    <property type="entry name" value="Sig_transdc_resp-reg_receiver"/>
</dbReference>
<dbReference type="EC" id="2.7.13.3" evidence="2"/>
<dbReference type="Gene3D" id="3.30.565.10">
    <property type="entry name" value="Histidine kinase-like ATPase, C-terminal domain"/>
    <property type="match status" value="1"/>
</dbReference>
<name>A0A1J5T3J4_9ZZZZ</name>
<dbReference type="InterPro" id="IPR003661">
    <property type="entry name" value="HisK_dim/P_dom"/>
</dbReference>
<dbReference type="GO" id="GO:0000155">
    <property type="term" value="F:phosphorelay sensor kinase activity"/>
    <property type="evidence" value="ECO:0007669"/>
    <property type="project" value="InterPro"/>
</dbReference>
<evidence type="ECO:0000256" key="7">
    <source>
        <dbReference type="SAM" id="Phobius"/>
    </source>
</evidence>
<dbReference type="PANTHER" id="PTHR43711:SF1">
    <property type="entry name" value="HISTIDINE KINASE 1"/>
    <property type="match status" value="1"/>
</dbReference>
<keyword evidence="6" id="KW-0902">Two-component regulatory system</keyword>
<dbReference type="InterPro" id="IPR004358">
    <property type="entry name" value="Sig_transdc_His_kin-like_C"/>
</dbReference>
<dbReference type="Pfam" id="PF00512">
    <property type="entry name" value="HisKA"/>
    <property type="match status" value="1"/>
</dbReference>
<dbReference type="SUPFAM" id="SSF55874">
    <property type="entry name" value="ATPase domain of HSP90 chaperone/DNA topoisomerase II/histidine kinase"/>
    <property type="match status" value="1"/>
</dbReference>
<feature type="domain" description="Response regulatory" evidence="9">
    <location>
        <begin position="464"/>
        <end position="581"/>
    </location>
</feature>
<keyword evidence="5" id="KW-0418">Kinase</keyword>
<dbReference type="AlphaFoldDB" id="A0A1J5T3J4"/>
<sequence>MLGRMFTQNEHKAIEAELVKASFQNANDLNIAGAAIFSLLIYVVHDEASWQVWLPALLLLYLATSLRAYEIRQYHRMPEYRDPKQWMIYQTIYAGLAGLCWGAASAAMLPDLSLMLQLFVLTVCTVVAATSASEDFLLVMPSRAFIFACIIPPTLWLLTADDNLHWVLAIMLAAFITVSIKHGNKNSRMFIEAQHLRFQNEFLAKELSRKHAMLDRANKSKSRFLAAASHDLRQPVAALMIFLEQLEFEQQLSVNGKGVLGHAQQATSSMCSLLDSLLDISRLDGQAIRKTIKPFPIQKLFDEMEDEFLQLAQHKGIRLKFSPCAAVVESDRVLTGQILRNLISNAIRYTPEGRILVGCRHHRDMLAIEVHDTGIGIAEDQIPKIFDEFYQVDNSERDRQQGLGLGLSIVDRAARLLGHTVTLTSRLGLGSSFALTVPLAKEGVAGEPPPPLQMARTPAMAGRLVAVIENEGSIRAGLRDLLQSWGCRVVLADSLANMTEQLESLGEVVDMIISDFGLRGGTNGVEAIARIRQRWGSGLPAVLFTGDISKETHALAGNAGLSILYKPAKAEALYEAVANAFGGSDGRERVSRIPDSREKIDVQVKCDE</sequence>
<accession>A0A1J5T3J4</accession>
<dbReference type="Gene3D" id="3.40.50.2300">
    <property type="match status" value="1"/>
</dbReference>
<evidence type="ECO:0000256" key="6">
    <source>
        <dbReference type="ARBA" id="ARBA00023012"/>
    </source>
</evidence>
<evidence type="ECO:0000256" key="1">
    <source>
        <dbReference type="ARBA" id="ARBA00000085"/>
    </source>
</evidence>
<feature type="transmembrane region" description="Helical" evidence="7">
    <location>
        <begin position="164"/>
        <end position="180"/>
    </location>
</feature>
<reference evidence="10" key="1">
    <citation type="submission" date="2016-10" db="EMBL/GenBank/DDBJ databases">
        <title>Sequence of Gallionella enrichment culture.</title>
        <authorList>
            <person name="Poehlein A."/>
            <person name="Muehling M."/>
            <person name="Daniel R."/>
        </authorList>
    </citation>
    <scope>NUCLEOTIDE SEQUENCE</scope>
</reference>
<keyword evidence="4 10" id="KW-0808">Transferase</keyword>
<dbReference type="PANTHER" id="PTHR43711">
    <property type="entry name" value="TWO-COMPONENT HISTIDINE KINASE"/>
    <property type="match status" value="1"/>
</dbReference>
<dbReference type="InterPro" id="IPR050736">
    <property type="entry name" value="Sensor_HK_Regulatory"/>
</dbReference>
<comment type="caution">
    <text evidence="10">The sequence shown here is derived from an EMBL/GenBank/DDBJ whole genome shotgun (WGS) entry which is preliminary data.</text>
</comment>
<dbReference type="PROSITE" id="PS50109">
    <property type="entry name" value="HIS_KIN"/>
    <property type="match status" value="1"/>
</dbReference>
<keyword evidence="7" id="KW-0472">Membrane</keyword>
<evidence type="ECO:0000313" key="10">
    <source>
        <dbReference type="EMBL" id="OIR10821.1"/>
    </source>
</evidence>
<dbReference type="InterPro" id="IPR003594">
    <property type="entry name" value="HATPase_dom"/>
</dbReference>
<evidence type="ECO:0000259" key="8">
    <source>
        <dbReference type="PROSITE" id="PS50109"/>
    </source>
</evidence>
<dbReference type="PRINTS" id="PR00344">
    <property type="entry name" value="BCTRLSENSOR"/>
</dbReference>
<organism evidence="10">
    <name type="scientific">mine drainage metagenome</name>
    <dbReference type="NCBI Taxonomy" id="410659"/>
    <lineage>
        <taxon>unclassified sequences</taxon>
        <taxon>metagenomes</taxon>
        <taxon>ecological metagenomes</taxon>
    </lineage>
</organism>
<dbReference type="Pfam" id="PF02518">
    <property type="entry name" value="HATPase_c"/>
    <property type="match status" value="1"/>
</dbReference>
<dbReference type="InterPro" id="IPR036890">
    <property type="entry name" value="HATPase_C_sf"/>
</dbReference>
<protein>
    <recommendedName>
        <fullName evidence="2">histidine kinase</fullName>
        <ecNumber evidence="2">2.7.13.3</ecNumber>
    </recommendedName>
</protein>
<gene>
    <name evidence="10" type="primary">arcB_2</name>
    <name evidence="10" type="ORF">GALL_75930</name>
</gene>
<evidence type="ECO:0000256" key="2">
    <source>
        <dbReference type="ARBA" id="ARBA00012438"/>
    </source>
</evidence>
<feature type="domain" description="Histidine kinase" evidence="8">
    <location>
        <begin position="227"/>
        <end position="441"/>
    </location>
</feature>
<evidence type="ECO:0000256" key="4">
    <source>
        <dbReference type="ARBA" id="ARBA00022679"/>
    </source>
</evidence>
<dbReference type="SMART" id="SM00448">
    <property type="entry name" value="REC"/>
    <property type="match status" value="1"/>
</dbReference>
<dbReference type="InterPro" id="IPR005467">
    <property type="entry name" value="His_kinase_dom"/>
</dbReference>
<proteinExistence type="predicted"/>
<feature type="transmembrane region" description="Helical" evidence="7">
    <location>
        <begin position="86"/>
        <end position="106"/>
    </location>
</feature>
<evidence type="ECO:0000256" key="3">
    <source>
        <dbReference type="ARBA" id="ARBA00022553"/>
    </source>
</evidence>